<name>A0A851UDG4_9PASS</name>
<gene>
    <name evidence="1" type="primary">Cd9</name>
    <name evidence="1" type="ORF">ELAFOR_R11290</name>
</gene>
<dbReference type="AlphaFoldDB" id="A0A851UDG4"/>
<dbReference type="Proteomes" id="UP000623542">
    <property type="component" value="Unassembled WGS sequence"/>
</dbReference>
<feature type="non-terminal residue" evidence="1">
    <location>
        <position position="60"/>
    </location>
</feature>
<dbReference type="SUPFAM" id="SSF48652">
    <property type="entry name" value="Tetraspanin"/>
    <property type="match status" value="1"/>
</dbReference>
<sequence>ITDELKEFYMDTYKKRSQTNARETLKAFQFALNCCGLTGAVEQLYMETCPSKTLSESFTV</sequence>
<evidence type="ECO:0000313" key="1">
    <source>
        <dbReference type="EMBL" id="NXD26349.1"/>
    </source>
</evidence>
<accession>A0A851UDG4</accession>
<keyword evidence="2" id="KW-1185">Reference proteome</keyword>
<dbReference type="OrthoDB" id="5870230at2759"/>
<dbReference type="EMBL" id="WBNG01000421">
    <property type="protein sequence ID" value="NXD26349.1"/>
    <property type="molecule type" value="Genomic_DNA"/>
</dbReference>
<reference evidence="1" key="1">
    <citation type="submission" date="2019-09" db="EMBL/GenBank/DDBJ databases">
        <title>Bird 10,000 Genomes (B10K) Project - Family phase.</title>
        <authorList>
            <person name="Zhang G."/>
        </authorList>
    </citation>
    <scope>NUCLEOTIDE SEQUENCE</scope>
    <source>
        <strain evidence="1">B10K-IZCAS-20218</strain>
        <tissue evidence="1">Blood</tissue>
    </source>
</reference>
<organism evidence="1 2">
    <name type="scientific">Elachura formosa</name>
    <name type="common">spotted wren-babbler</name>
    <dbReference type="NCBI Taxonomy" id="1463973"/>
    <lineage>
        <taxon>Eukaryota</taxon>
        <taxon>Metazoa</taxon>
        <taxon>Chordata</taxon>
        <taxon>Craniata</taxon>
        <taxon>Vertebrata</taxon>
        <taxon>Euteleostomi</taxon>
        <taxon>Archelosauria</taxon>
        <taxon>Archosauria</taxon>
        <taxon>Dinosauria</taxon>
        <taxon>Saurischia</taxon>
        <taxon>Theropoda</taxon>
        <taxon>Coelurosauria</taxon>
        <taxon>Aves</taxon>
        <taxon>Neognathae</taxon>
        <taxon>Neoaves</taxon>
        <taxon>Telluraves</taxon>
        <taxon>Australaves</taxon>
        <taxon>Passeriformes</taxon>
        <taxon>Elachuridae</taxon>
        <taxon>Elachura</taxon>
    </lineage>
</organism>
<proteinExistence type="predicted"/>
<protein>
    <submittedName>
        <fullName evidence="1">CD9 protein</fullName>
    </submittedName>
</protein>
<dbReference type="GO" id="GO:0016020">
    <property type="term" value="C:membrane"/>
    <property type="evidence" value="ECO:0007669"/>
    <property type="project" value="InterPro"/>
</dbReference>
<comment type="caution">
    <text evidence="1">The sequence shown here is derived from an EMBL/GenBank/DDBJ whole genome shotgun (WGS) entry which is preliminary data.</text>
</comment>
<evidence type="ECO:0000313" key="2">
    <source>
        <dbReference type="Proteomes" id="UP000623542"/>
    </source>
</evidence>
<dbReference type="Gene3D" id="1.10.1450.10">
    <property type="entry name" value="Tetraspanin"/>
    <property type="match status" value="1"/>
</dbReference>
<feature type="non-terminal residue" evidence="1">
    <location>
        <position position="1"/>
    </location>
</feature>
<dbReference type="InterPro" id="IPR008952">
    <property type="entry name" value="Tetraspanin_EC2_sf"/>
</dbReference>